<dbReference type="Pfam" id="PF00202">
    <property type="entry name" value="Aminotran_3"/>
    <property type="match status" value="1"/>
</dbReference>
<keyword evidence="4 5" id="KW-0663">Pyridoxal phosphate</keyword>
<keyword evidence="1 5" id="KW-0032">Aminotransferase</keyword>
<dbReference type="UniPathway" id="UPA00068">
    <property type="reaction ID" value="UER00109"/>
</dbReference>
<feature type="binding site" evidence="5">
    <location>
        <position position="273"/>
    </location>
    <ligand>
        <name>pyridoxal 5'-phosphate</name>
        <dbReference type="ChEBI" id="CHEBI:597326"/>
    </ligand>
</feature>
<comment type="subunit">
    <text evidence="5">Homodimer.</text>
</comment>
<feature type="binding site" evidence="5">
    <location>
        <position position="128"/>
    </location>
    <ligand>
        <name>pyridoxal 5'-phosphate</name>
        <dbReference type="ChEBI" id="CHEBI:597326"/>
    </ligand>
</feature>
<dbReference type="GO" id="GO:0030170">
    <property type="term" value="F:pyridoxal phosphate binding"/>
    <property type="evidence" value="ECO:0007669"/>
    <property type="project" value="InterPro"/>
</dbReference>
<keyword evidence="5" id="KW-0055">Arginine biosynthesis</keyword>
<feature type="binding site" evidence="5">
    <location>
        <begin position="215"/>
        <end position="218"/>
    </location>
    <ligand>
        <name>pyridoxal 5'-phosphate</name>
        <dbReference type="ChEBI" id="CHEBI:597326"/>
    </ligand>
</feature>
<dbReference type="Gene3D" id="3.40.640.10">
    <property type="entry name" value="Type I PLP-dependent aspartate aminotransferase-like (Major domain)"/>
    <property type="match status" value="1"/>
</dbReference>
<dbReference type="GO" id="GO:0006526">
    <property type="term" value="P:L-arginine biosynthetic process"/>
    <property type="evidence" value="ECO:0007669"/>
    <property type="project" value="UniProtKB-UniRule"/>
</dbReference>
<gene>
    <name evidence="5" type="primary">argD</name>
    <name evidence="6" type="ORF">AU255_11065</name>
</gene>
<reference evidence="6 7" key="1">
    <citation type="submission" date="2015-12" db="EMBL/GenBank/DDBJ databases">
        <authorList>
            <person name="Shamseldin A."/>
            <person name="Moawad H."/>
            <person name="Abd El-Rahim W.M."/>
            <person name="Sadowsky M.J."/>
        </authorList>
    </citation>
    <scope>NUCLEOTIDE SEQUENCE [LARGE SCALE GENOMIC DNA]</scope>
    <source>
        <strain evidence="6 7">WF1</strain>
    </source>
</reference>
<protein>
    <recommendedName>
        <fullName evidence="5">Acetylornithine aminotransferase</fullName>
        <shortName evidence="5">ACOAT</shortName>
        <ecNumber evidence="5">2.6.1.11</ecNumber>
    </recommendedName>
</protein>
<comment type="pathway">
    <text evidence="5">Amino-acid biosynthesis; L-arginine biosynthesis; N(2)-acetyl-L-ornithine from L-glutamate: step 4/4.</text>
</comment>
<feature type="binding site" evidence="5">
    <location>
        <position position="272"/>
    </location>
    <ligand>
        <name>N(2)-acetyl-L-ornithine</name>
        <dbReference type="ChEBI" id="CHEBI:57805"/>
    </ligand>
</feature>
<keyword evidence="3 5" id="KW-0808">Transferase</keyword>
<feature type="binding site" evidence="5">
    <location>
        <position position="131"/>
    </location>
    <ligand>
        <name>N(2)-acetyl-L-ornithine</name>
        <dbReference type="ChEBI" id="CHEBI:57805"/>
    </ligand>
</feature>
<dbReference type="NCBIfam" id="NF002874">
    <property type="entry name" value="PRK03244.1"/>
    <property type="match status" value="1"/>
</dbReference>
<dbReference type="NCBIfam" id="TIGR00707">
    <property type="entry name" value="argD"/>
    <property type="match status" value="1"/>
</dbReference>
<comment type="similarity">
    <text evidence="5">Belongs to the class-III pyridoxal-phosphate-dependent aminotransferase family. ArgD subfamily.</text>
</comment>
<evidence type="ECO:0000256" key="4">
    <source>
        <dbReference type="ARBA" id="ARBA00022898"/>
    </source>
</evidence>
<dbReference type="InterPro" id="IPR005814">
    <property type="entry name" value="Aminotrans_3"/>
</dbReference>
<dbReference type="PANTHER" id="PTHR11986">
    <property type="entry name" value="AMINOTRANSFERASE CLASS III"/>
    <property type="match status" value="1"/>
</dbReference>
<dbReference type="Proteomes" id="UP000191980">
    <property type="component" value="Unassembled WGS sequence"/>
</dbReference>
<dbReference type="InterPro" id="IPR015422">
    <property type="entry name" value="PyrdxlP-dep_Trfase_small"/>
</dbReference>
<comment type="caution">
    <text evidence="6">The sequence shown here is derived from an EMBL/GenBank/DDBJ whole genome shotgun (WGS) entry which is preliminary data.</text>
</comment>
<dbReference type="FunFam" id="3.40.640.10:FF:000004">
    <property type="entry name" value="Acetylornithine aminotransferase"/>
    <property type="match status" value="1"/>
</dbReference>
<dbReference type="GO" id="GO:0005737">
    <property type="term" value="C:cytoplasm"/>
    <property type="evidence" value="ECO:0007669"/>
    <property type="project" value="UniProtKB-SubCell"/>
</dbReference>
<dbReference type="AlphaFoldDB" id="A0A1V8M9V8"/>
<sequence>MTSHIMPTYGRLNVAFTKGEGVWLWDEDNKRYLDALSGIAVCSLGHAHPAVHDAICAQSKLLLHTSNIYNIPKQEQLATRLCQLSGMDNVFFSNSGAEANEAAIKIARIYGHEKNIANPAIIVMERSFHGRTMGTLSATGNPKVQNGFAPLLDGFVRVPFNNIEAIETALIEHNNIVAILVEPIQGEGGVNIPALDYLNNIRSICDQHDLLMMLDEVQTGIARTGAWFAFQHNNIIPDVCTLAKALGNGVPIGACMAKGKASKLLTAGKHGSTFGGNPLVCAVALAVLETIENDNLCQQASDKGEAINQAFRERLNNNRHIIGVRNKGLMIGIELDKPCTELVGIALDSGLLINVTGDRSIRLLPPLIISKEQIELLVDTLSSLIDSYTKK</sequence>
<dbReference type="HAMAP" id="MF_01107">
    <property type="entry name" value="ArgD_aminotrans_3"/>
    <property type="match status" value="1"/>
</dbReference>
<name>A0A1V8M9V8_9GAMM</name>
<dbReference type="PIRSF" id="PIRSF000521">
    <property type="entry name" value="Transaminase_4ab_Lys_Orn"/>
    <property type="match status" value="1"/>
</dbReference>
<organism evidence="6 7">
    <name type="scientific">Methyloprofundus sedimenti</name>
    <dbReference type="NCBI Taxonomy" id="1420851"/>
    <lineage>
        <taxon>Bacteria</taxon>
        <taxon>Pseudomonadati</taxon>
        <taxon>Pseudomonadota</taxon>
        <taxon>Gammaproteobacteria</taxon>
        <taxon>Methylococcales</taxon>
        <taxon>Methylococcaceae</taxon>
        <taxon>Methyloprofundus</taxon>
    </lineage>
</organism>
<dbReference type="GO" id="GO:0003992">
    <property type="term" value="F:N2-acetyl-L-ornithine:2-oxoglutarate 5-aminotransferase activity"/>
    <property type="evidence" value="ECO:0007669"/>
    <property type="project" value="UniProtKB-UniRule"/>
</dbReference>
<evidence type="ECO:0000256" key="5">
    <source>
        <dbReference type="HAMAP-Rule" id="MF_01107"/>
    </source>
</evidence>
<evidence type="ECO:0000313" key="7">
    <source>
        <dbReference type="Proteomes" id="UP000191980"/>
    </source>
</evidence>
<dbReference type="CDD" id="cd00610">
    <property type="entry name" value="OAT_like"/>
    <property type="match status" value="1"/>
</dbReference>
<evidence type="ECO:0000256" key="3">
    <source>
        <dbReference type="ARBA" id="ARBA00022679"/>
    </source>
</evidence>
<feature type="modified residue" description="N6-(pyridoxal phosphate)lysine" evidence="5">
    <location>
        <position position="244"/>
    </location>
</feature>
<feature type="binding site" evidence="5">
    <location>
        <begin position="96"/>
        <end position="97"/>
    </location>
    <ligand>
        <name>pyridoxal 5'-phosphate</name>
        <dbReference type="ChEBI" id="CHEBI:597326"/>
    </ligand>
</feature>
<keyword evidence="7" id="KW-1185">Reference proteome</keyword>
<dbReference type="EC" id="2.6.1.11" evidence="5"/>
<proteinExistence type="inferred from homology"/>
<dbReference type="Gene3D" id="3.90.1150.10">
    <property type="entry name" value="Aspartate Aminotransferase, domain 1"/>
    <property type="match status" value="1"/>
</dbReference>
<dbReference type="GO" id="GO:0042802">
    <property type="term" value="F:identical protein binding"/>
    <property type="evidence" value="ECO:0007669"/>
    <property type="project" value="TreeGrafter"/>
</dbReference>
<keyword evidence="5" id="KW-0963">Cytoplasm</keyword>
<dbReference type="OrthoDB" id="9770449at2"/>
<evidence type="ECO:0000256" key="1">
    <source>
        <dbReference type="ARBA" id="ARBA00022576"/>
    </source>
</evidence>
<dbReference type="InterPro" id="IPR004636">
    <property type="entry name" value="AcOrn/SuccOrn_fam"/>
</dbReference>
<dbReference type="SUPFAM" id="SSF53383">
    <property type="entry name" value="PLP-dependent transferases"/>
    <property type="match status" value="1"/>
</dbReference>
<dbReference type="InterPro" id="IPR015421">
    <property type="entry name" value="PyrdxlP-dep_Trfase_major"/>
</dbReference>
<dbReference type="NCBIfam" id="NF002325">
    <property type="entry name" value="PRK01278.1"/>
    <property type="match status" value="1"/>
</dbReference>
<dbReference type="STRING" id="1420851.AU255_11065"/>
<comment type="cofactor">
    <cofactor evidence="5">
        <name>pyridoxal 5'-phosphate</name>
        <dbReference type="ChEBI" id="CHEBI:597326"/>
    </cofactor>
    <text evidence="5">Binds 1 pyridoxal phosphate per subunit.</text>
</comment>
<evidence type="ECO:0000313" key="6">
    <source>
        <dbReference type="EMBL" id="OQK18327.1"/>
    </source>
</evidence>
<evidence type="ECO:0000256" key="2">
    <source>
        <dbReference type="ARBA" id="ARBA00022605"/>
    </source>
</evidence>
<comment type="catalytic activity">
    <reaction evidence="5">
        <text>N(2)-acetyl-L-ornithine + 2-oxoglutarate = N-acetyl-L-glutamate 5-semialdehyde + L-glutamate</text>
        <dbReference type="Rhea" id="RHEA:18049"/>
        <dbReference type="ChEBI" id="CHEBI:16810"/>
        <dbReference type="ChEBI" id="CHEBI:29123"/>
        <dbReference type="ChEBI" id="CHEBI:29985"/>
        <dbReference type="ChEBI" id="CHEBI:57805"/>
        <dbReference type="EC" id="2.6.1.11"/>
    </reaction>
</comment>
<dbReference type="PANTHER" id="PTHR11986:SF79">
    <property type="entry name" value="ACETYLORNITHINE AMINOTRANSFERASE, MITOCHONDRIAL"/>
    <property type="match status" value="1"/>
</dbReference>
<dbReference type="InterPro" id="IPR015424">
    <property type="entry name" value="PyrdxlP-dep_Trfase"/>
</dbReference>
<dbReference type="RefSeq" id="WP_080522933.1">
    <property type="nucleotide sequence ID" value="NZ_LPUF01000001.1"/>
</dbReference>
<keyword evidence="2 5" id="KW-0028">Amino-acid biosynthesis</keyword>
<dbReference type="EMBL" id="LPUF01000001">
    <property type="protein sequence ID" value="OQK18327.1"/>
    <property type="molecule type" value="Genomic_DNA"/>
</dbReference>
<accession>A0A1V8M9V8</accession>
<dbReference type="InterPro" id="IPR050103">
    <property type="entry name" value="Class-III_PLP-dep_AT"/>
</dbReference>
<comment type="subcellular location">
    <subcellularLocation>
        <location evidence="5">Cytoplasm</location>
    </subcellularLocation>
</comment>
<comment type="miscellaneous">
    <text evidence="5">May also have succinyldiaminopimelate aminotransferase activity, thus carrying out the corresponding step in lysine biosynthesis.</text>
</comment>